<name>A0A1H2WJM9_9FIRM</name>
<dbReference type="EMBL" id="FNNG01000004">
    <property type="protein sequence ID" value="SDW80775.1"/>
    <property type="molecule type" value="Genomic_DNA"/>
</dbReference>
<evidence type="ECO:0000313" key="2">
    <source>
        <dbReference type="EMBL" id="SDW80775.1"/>
    </source>
</evidence>
<sequence length="89" mass="10355">MKKDSDNQSIVFIQMPTETKGVVDTEGAKITYIEIHDYEGVLIEKNNRISIIWHNDEYLFDISGYESKSEMIKVAESIKFLGKHSRNTW</sequence>
<evidence type="ECO:0000313" key="3">
    <source>
        <dbReference type="Proteomes" id="UP000198828"/>
    </source>
</evidence>
<keyword evidence="3" id="KW-1185">Reference proteome</keyword>
<dbReference type="InterPro" id="IPR025377">
    <property type="entry name" value="DUF4367"/>
</dbReference>
<proteinExistence type="predicted"/>
<dbReference type="AlphaFoldDB" id="A0A1H2WJM9"/>
<organism evidence="2 3">
    <name type="scientific">Tepidimicrobium xylanilyticum</name>
    <dbReference type="NCBI Taxonomy" id="1123352"/>
    <lineage>
        <taxon>Bacteria</taxon>
        <taxon>Bacillati</taxon>
        <taxon>Bacillota</taxon>
        <taxon>Tissierellia</taxon>
        <taxon>Tissierellales</taxon>
        <taxon>Tepidimicrobiaceae</taxon>
        <taxon>Tepidimicrobium</taxon>
    </lineage>
</organism>
<gene>
    <name evidence="2" type="ORF">SAMN05660923_01272</name>
</gene>
<evidence type="ECO:0000259" key="1">
    <source>
        <dbReference type="Pfam" id="PF14285"/>
    </source>
</evidence>
<reference evidence="2 3" key="1">
    <citation type="submission" date="2016-10" db="EMBL/GenBank/DDBJ databases">
        <authorList>
            <person name="de Groot N.N."/>
        </authorList>
    </citation>
    <scope>NUCLEOTIDE SEQUENCE [LARGE SCALE GENOMIC DNA]</scope>
    <source>
        <strain evidence="2 3">DSM 23310</strain>
    </source>
</reference>
<protein>
    <recommendedName>
        <fullName evidence="1">DUF4367 domain-containing protein</fullName>
    </recommendedName>
</protein>
<dbReference type="Pfam" id="PF14285">
    <property type="entry name" value="DUF4367"/>
    <property type="match status" value="1"/>
</dbReference>
<accession>A0A1H2WJM9</accession>
<dbReference type="Proteomes" id="UP000198828">
    <property type="component" value="Unassembled WGS sequence"/>
</dbReference>
<feature type="domain" description="DUF4367" evidence="1">
    <location>
        <begin position="4"/>
        <end position="78"/>
    </location>
</feature>